<dbReference type="SUPFAM" id="SSF88723">
    <property type="entry name" value="PIN domain-like"/>
    <property type="match status" value="1"/>
</dbReference>
<dbReference type="InterPro" id="IPR026832">
    <property type="entry name" value="Asteroid"/>
</dbReference>
<dbReference type="GO" id="GO:0004518">
    <property type="term" value="F:nuclease activity"/>
    <property type="evidence" value="ECO:0007669"/>
    <property type="project" value="InterPro"/>
</dbReference>
<dbReference type="PANTHER" id="PTHR15665:SF1">
    <property type="entry name" value="PROTEIN ASTEROID HOMOLOG 1"/>
    <property type="match status" value="1"/>
</dbReference>
<keyword evidence="4" id="KW-1185">Reference proteome</keyword>
<evidence type="ECO:0000313" key="4">
    <source>
        <dbReference type="Proteomes" id="UP001186944"/>
    </source>
</evidence>
<name>A0AA88XUR2_PINIB</name>
<gene>
    <name evidence="3" type="ORF">FSP39_014517</name>
</gene>
<evidence type="ECO:0000256" key="1">
    <source>
        <dbReference type="ARBA" id="ARBA00007398"/>
    </source>
</evidence>
<sequence>MGVRRLRKFIKQNQGLMKDLELCGTKLVIDGNNLLYHLFDASGTDYLHGGDYMQYAAQVQAFFQTLQSCHVSPFIVFDGGHDPGDLRLQKRLSRAKDRIADVERLKTVPPLLIYEVFRQVVDNFGIPFVVCDLYADHDAAVLANDMSCPLLSFDSDFFVFKLQHGLIPFETLDMNVVYKMEDHTGSSKTYLKCKIYFSDALSRFFPRLGSDAVILMVTLLGNDHITRDLLYDFYRSLRLGPARIPLKFERKETDILKLFNWLLEQEDLTTAIDEVIQRTRNPEKRAEVRAAIMTSIDQYTLEPLKCKFRLSEHFDDHAQKRDVKSYEGNAIPEWVKRWHETGKISMVLQNIIVLRRNIFMSQMEDIRSMSSYRCAVPIRRILYGIVTSSDSDPNRRIKEIDRDGQNVEEMYLAPATGVPKLCEIPNLTIYERQTMFLETLGLHPTLLRNLPDDAKLLTSVIRFVFHNSQTSMDENHVHAMLCCLFAINIKLQVEDMKGFGLSMIKEVISGRASGELEDNMEYINVFLGQERRADKRHTRINVIHAFAQYQACFMAAFDLNQILMCPFPNVNPAEIIHGTLLHNMYLEFERKSSPDHRVNELLHGLPELSELYNKMLSLILS</sequence>
<dbReference type="PANTHER" id="PTHR15665">
    <property type="entry name" value="ASTEROID PROTEIN"/>
    <property type="match status" value="1"/>
</dbReference>
<protein>
    <recommendedName>
        <fullName evidence="2">XPG N-terminal domain-containing protein</fullName>
    </recommendedName>
</protein>
<dbReference type="EMBL" id="VSWD01000011">
    <property type="protein sequence ID" value="KAK3088088.1"/>
    <property type="molecule type" value="Genomic_DNA"/>
</dbReference>
<dbReference type="InterPro" id="IPR029060">
    <property type="entry name" value="PIN-like_dom_sf"/>
</dbReference>
<evidence type="ECO:0000313" key="3">
    <source>
        <dbReference type="EMBL" id="KAK3088088.1"/>
    </source>
</evidence>
<feature type="domain" description="XPG N-terminal" evidence="2">
    <location>
        <begin position="1"/>
        <end position="83"/>
    </location>
</feature>
<dbReference type="Gene3D" id="3.40.50.1010">
    <property type="entry name" value="5'-nuclease"/>
    <property type="match status" value="1"/>
</dbReference>
<dbReference type="Pfam" id="PF00752">
    <property type="entry name" value="XPG_N"/>
    <property type="match status" value="1"/>
</dbReference>
<evidence type="ECO:0000259" key="2">
    <source>
        <dbReference type="Pfam" id="PF00752"/>
    </source>
</evidence>
<accession>A0AA88XUR2</accession>
<dbReference type="AlphaFoldDB" id="A0AA88XUR2"/>
<comment type="caution">
    <text evidence="3">The sequence shown here is derived from an EMBL/GenBank/DDBJ whole genome shotgun (WGS) entry which is preliminary data.</text>
</comment>
<reference evidence="3" key="1">
    <citation type="submission" date="2019-08" db="EMBL/GenBank/DDBJ databases">
        <title>The improved chromosome-level genome for the pearl oyster Pinctada fucata martensii using PacBio sequencing and Hi-C.</title>
        <authorList>
            <person name="Zheng Z."/>
        </authorList>
    </citation>
    <scope>NUCLEOTIDE SEQUENCE</scope>
    <source>
        <strain evidence="3">ZZ-2019</strain>
        <tissue evidence="3">Adductor muscle</tissue>
    </source>
</reference>
<proteinExistence type="inferred from homology"/>
<comment type="similarity">
    <text evidence="1">Belongs to the asteroid family.</text>
</comment>
<dbReference type="Proteomes" id="UP001186944">
    <property type="component" value="Unassembled WGS sequence"/>
</dbReference>
<organism evidence="3 4">
    <name type="scientific">Pinctada imbricata</name>
    <name type="common">Atlantic pearl-oyster</name>
    <name type="synonym">Pinctada martensii</name>
    <dbReference type="NCBI Taxonomy" id="66713"/>
    <lineage>
        <taxon>Eukaryota</taxon>
        <taxon>Metazoa</taxon>
        <taxon>Spiralia</taxon>
        <taxon>Lophotrochozoa</taxon>
        <taxon>Mollusca</taxon>
        <taxon>Bivalvia</taxon>
        <taxon>Autobranchia</taxon>
        <taxon>Pteriomorphia</taxon>
        <taxon>Pterioida</taxon>
        <taxon>Pterioidea</taxon>
        <taxon>Pteriidae</taxon>
        <taxon>Pinctada</taxon>
    </lineage>
</organism>
<dbReference type="InterPro" id="IPR006085">
    <property type="entry name" value="XPG_DNA_repair_N"/>
</dbReference>